<gene>
    <name evidence="1" type="ORF">RHMOL_Rhmol12G0142300</name>
</gene>
<comment type="caution">
    <text evidence="1">The sequence shown here is derived from an EMBL/GenBank/DDBJ whole genome shotgun (WGS) entry which is preliminary data.</text>
</comment>
<protein>
    <submittedName>
        <fullName evidence="1">Uncharacterized protein</fullName>
    </submittedName>
</protein>
<accession>A0ACC0LJ56</accession>
<dbReference type="Proteomes" id="UP001062846">
    <property type="component" value="Chromosome 12"/>
</dbReference>
<name>A0ACC0LJ56_RHOML</name>
<proteinExistence type="predicted"/>
<sequence>MDLENGMNQNRFKKESWRTVLTLAYQSLGVVYGDLSISPLYVYKNTFAEDIEHSKTNEEIYGVLSFVFWTLTLVPLLKYVFIVLRADDNGEGGTFALYSLICRHARVNSLPNCQLADEELSSYKKHVTAPAASSFGSSVKSTLERHRVLQKCLLVLALIGACMVIGDGVLTPAISVFSAVSGVEFAMSKEHHKCQEERFDGGVQLDVEVPVACIILIALFALQHYGTHRVGFLFAPVVVTWLLCISAIGVYNIFRWNPHVYKALSPYYMYKFLKKTQRGGWMSLGGILLCITVIFMFYSPYRFHSACWIIPGSEAMFADLGHFSQLSIQALIFVQIAFTSFVYPSLILAYMGQAAYLSEHHDIDNGYRIGFYVSVPGRYCFATC</sequence>
<organism evidence="1 2">
    <name type="scientific">Rhododendron molle</name>
    <name type="common">Chinese azalea</name>
    <name type="synonym">Azalea mollis</name>
    <dbReference type="NCBI Taxonomy" id="49168"/>
    <lineage>
        <taxon>Eukaryota</taxon>
        <taxon>Viridiplantae</taxon>
        <taxon>Streptophyta</taxon>
        <taxon>Embryophyta</taxon>
        <taxon>Tracheophyta</taxon>
        <taxon>Spermatophyta</taxon>
        <taxon>Magnoliopsida</taxon>
        <taxon>eudicotyledons</taxon>
        <taxon>Gunneridae</taxon>
        <taxon>Pentapetalae</taxon>
        <taxon>asterids</taxon>
        <taxon>Ericales</taxon>
        <taxon>Ericaceae</taxon>
        <taxon>Ericoideae</taxon>
        <taxon>Rhodoreae</taxon>
        <taxon>Rhododendron</taxon>
    </lineage>
</organism>
<evidence type="ECO:0000313" key="2">
    <source>
        <dbReference type="Proteomes" id="UP001062846"/>
    </source>
</evidence>
<keyword evidence="2" id="KW-1185">Reference proteome</keyword>
<dbReference type="EMBL" id="CM046399">
    <property type="protein sequence ID" value="KAI8528342.1"/>
    <property type="molecule type" value="Genomic_DNA"/>
</dbReference>
<reference evidence="1" key="1">
    <citation type="submission" date="2022-02" db="EMBL/GenBank/DDBJ databases">
        <title>Plant Genome Project.</title>
        <authorList>
            <person name="Zhang R.-G."/>
        </authorList>
    </citation>
    <scope>NUCLEOTIDE SEQUENCE</scope>
    <source>
        <strain evidence="1">AT1</strain>
    </source>
</reference>
<evidence type="ECO:0000313" key="1">
    <source>
        <dbReference type="EMBL" id="KAI8528342.1"/>
    </source>
</evidence>